<feature type="domain" description="NADH:quinone oxidoreductase/Mrp antiporter transmembrane" evidence="9">
    <location>
        <begin position="126"/>
        <end position="424"/>
    </location>
</feature>
<evidence type="ECO:0000256" key="2">
    <source>
        <dbReference type="ARBA" id="ARBA00005346"/>
    </source>
</evidence>
<protein>
    <submittedName>
        <fullName evidence="10">Monovalent cation/H+ antiporter subunit D</fullName>
    </submittedName>
</protein>
<feature type="transmembrane region" description="Helical" evidence="8">
    <location>
        <begin position="304"/>
        <end position="325"/>
    </location>
</feature>
<dbReference type="AlphaFoldDB" id="A0A851HQC1"/>
<evidence type="ECO:0000256" key="6">
    <source>
        <dbReference type="ARBA" id="ARBA00023136"/>
    </source>
</evidence>
<dbReference type="InterPro" id="IPR003918">
    <property type="entry name" value="NADH_UbQ_OxRdtase"/>
</dbReference>
<feature type="transmembrane region" description="Helical" evidence="8">
    <location>
        <begin position="6"/>
        <end position="25"/>
    </location>
</feature>
<proteinExistence type="inferred from homology"/>
<feature type="transmembrane region" description="Helical" evidence="8">
    <location>
        <begin position="373"/>
        <end position="391"/>
    </location>
</feature>
<keyword evidence="6 8" id="KW-0472">Membrane</keyword>
<dbReference type="GO" id="GO:0042773">
    <property type="term" value="P:ATP synthesis coupled electron transport"/>
    <property type="evidence" value="ECO:0007669"/>
    <property type="project" value="InterPro"/>
</dbReference>
<feature type="transmembrane region" description="Helical" evidence="8">
    <location>
        <begin position="331"/>
        <end position="352"/>
    </location>
</feature>
<dbReference type="NCBIfam" id="NF009309">
    <property type="entry name" value="PRK12666.1"/>
    <property type="match status" value="1"/>
</dbReference>
<evidence type="ECO:0000259" key="9">
    <source>
        <dbReference type="Pfam" id="PF00361"/>
    </source>
</evidence>
<evidence type="ECO:0000256" key="1">
    <source>
        <dbReference type="ARBA" id="ARBA00004651"/>
    </source>
</evidence>
<feature type="transmembrane region" description="Helical" evidence="8">
    <location>
        <begin position="71"/>
        <end position="96"/>
    </location>
</feature>
<keyword evidence="3" id="KW-1003">Cell membrane</keyword>
<keyword evidence="5 8" id="KW-1133">Transmembrane helix</keyword>
<dbReference type="Proteomes" id="UP000536442">
    <property type="component" value="Unassembled WGS sequence"/>
</dbReference>
<evidence type="ECO:0000256" key="3">
    <source>
        <dbReference type="ARBA" id="ARBA00022475"/>
    </source>
</evidence>
<feature type="transmembrane region" description="Helical" evidence="8">
    <location>
        <begin position="32"/>
        <end position="51"/>
    </location>
</feature>
<feature type="transmembrane region" description="Helical" evidence="8">
    <location>
        <begin position="242"/>
        <end position="263"/>
    </location>
</feature>
<comment type="caution">
    <text evidence="10">The sequence shown here is derived from an EMBL/GenBank/DDBJ whole genome shotgun (WGS) entry which is preliminary data.</text>
</comment>
<evidence type="ECO:0000256" key="8">
    <source>
        <dbReference type="SAM" id="Phobius"/>
    </source>
</evidence>
<name>A0A851HQC1_9GAMM</name>
<dbReference type="GO" id="GO:0005886">
    <property type="term" value="C:plasma membrane"/>
    <property type="evidence" value="ECO:0007669"/>
    <property type="project" value="UniProtKB-SubCell"/>
</dbReference>
<comment type="subcellular location">
    <subcellularLocation>
        <location evidence="1">Cell membrane</location>
        <topology evidence="1">Multi-pass membrane protein</topology>
    </subcellularLocation>
    <subcellularLocation>
        <location evidence="7">Membrane</location>
        <topology evidence="7">Multi-pass membrane protein</topology>
    </subcellularLocation>
</comment>
<feature type="transmembrane region" description="Helical" evidence="8">
    <location>
        <begin position="211"/>
        <end position="230"/>
    </location>
</feature>
<feature type="transmembrane region" description="Helical" evidence="8">
    <location>
        <begin position="108"/>
        <end position="125"/>
    </location>
</feature>
<keyword evidence="4 7" id="KW-0812">Transmembrane</keyword>
<feature type="transmembrane region" description="Helical" evidence="8">
    <location>
        <begin position="278"/>
        <end position="297"/>
    </location>
</feature>
<sequence>MTHWLIAPILIPLLGGILQVFMGYAPISLRRTLAITCTVLMLAATIVLLILASDGSYRVYAFGNWQPPFGIVLVLDRLAALMLVLTSALGLFCHIYASGGADEGNRQFHALFMFQLMGLNMAFMTGDLFNLFVAFEVLLIASYGLLMHGGGTARTVPGLHYVTLNLVGSSLFLIAVGMIYSVTGTLNMADLAVKIPQISGKNLNLVKAGGMMLLVVFSLKAAVLPLCFWLPKAYARATAPVAALFAVMTKVGIYAIIRIYPLIFGEGAGELANLGMDWLFPLALITLSMGVIGALGAKNLKTLVAWQVIISVGTLLAPVALGSVAGLSAALFYLVSTTWTVAALFLVSELVASQRGAAADTIVIAPRMHHRTFLSVLFFIGAVSAAGLPPLSGFFGKLLILQSVAPGAEMAWLWGVVLVGGFLTLIAYSRAGSMVFWWNVDGHLETPEPMNNRVAVSTGMLTCLTILIVFLAGPLSDFTRATAEQVYDNQGYIHILETPMHTPENASPGEVN</sequence>
<evidence type="ECO:0000256" key="5">
    <source>
        <dbReference type="ARBA" id="ARBA00022989"/>
    </source>
</evidence>
<feature type="transmembrane region" description="Helical" evidence="8">
    <location>
        <begin position="131"/>
        <end position="149"/>
    </location>
</feature>
<gene>
    <name evidence="10" type="ORF">HLV39_06875</name>
</gene>
<dbReference type="InterPro" id="IPR050586">
    <property type="entry name" value="CPA3_Na-H_Antiporter_D"/>
</dbReference>
<feature type="transmembrane region" description="Helical" evidence="8">
    <location>
        <begin position="411"/>
        <end position="428"/>
    </location>
</feature>
<organism evidence="10 11">
    <name type="scientific">Marinobacter adhaerens</name>
    <dbReference type="NCBI Taxonomy" id="1033846"/>
    <lineage>
        <taxon>Bacteria</taxon>
        <taxon>Pseudomonadati</taxon>
        <taxon>Pseudomonadota</taxon>
        <taxon>Gammaproteobacteria</taxon>
        <taxon>Pseudomonadales</taxon>
        <taxon>Marinobacteraceae</taxon>
        <taxon>Marinobacter</taxon>
    </lineage>
</organism>
<dbReference type="EMBL" id="JABEVQ010000003">
    <property type="protein sequence ID" value="NWN91213.1"/>
    <property type="molecule type" value="Genomic_DNA"/>
</dbReference>
<feature type="transmembrane region" description="Helical" evidence="8">
    <location>
        <begin position="454"/>
        <end position="473"/>
    </location>
</feature>
<dbReference type="InterPro" id="IPR001750">
    <property type="entry name" value="ND/Mrp_TM"/>
</dbReference>
<dbReference type="PANTHER" id="PTHR42703">
    <property type="entry name" value="NADH DEHYDROGENASE"/>
    <property type="match status" value="1"/>
</dbReference>
<evidence type="ECO:0000313" key="11">
    <source>
        <dbReference type="Proteomes" id="UP000536442"/>
    </source>
</evidence>
<evidence type="ECO:0000256" key="4">
    <source>
        <dbReference type="ARBA" id="ARBA00022692"/>
    </source>
</evidence>
<keyword evidence="11" id="KW-1185">Reference proteome</keyword>
<dbReference type="PANTHER" id="PTHR42703:SF1">
    <property type="entry name" value="NA(+)_H(+) ANTIPORTER SUBUNIT D1"/>
    <property type="match status" value="1"/>
</dbReference>
<accession>A0A851HQC1</accession>
<dbReference type="GO" id="GO:0008137">
    <property type="term" value="F:NADH dehydrogenase (ubiquinone) activity"/>
    <property type="evidence" value="ECO:0007669"/>
    <property type="project" value="InterPro"/>
</dbReference>
<reference evidence="10 11" key="1">
    <citation type="submission" date="2020-03" db="EMBL/GenBank/DDBJ databases">
        <title>Metagenomic, metatranscriptomic, and metabolomic analyses revealed the key microbes and metabolic features during the fermentation of ganjang, Korean traditional soy sauce.</title>
        <authorList>
            <person name="Chun B.H."/>
            <person name="Jeon C.O."/>
        </authorList>
    </citation>
    <scope>NUCLEOTIDE SEQUENCE [LARGE SCALE GENOMIC DNA]</scope>
    <source>
        <strain evidence="10 11">KG14</strain>
    </source>
</reference>
<feature type="transmembrane region" description="Helical" evidence="8">
    <location>
        <begin position="161"/>
        <end position="182"/>
    </location>
</feature>
<evidence type="ECO:0000256" key="7">
    <source>
        <dbReference type="RuleBase" id="RU000320"/>
    </source>
</evidence>
<comment type="similarity">
    <text evidence="2">Belongs to the CPA3 antiporters (TC 2.A.63) subunit D family.</text>
</comment>
<dbReference type="Pfam" id="PF00361">
    <property type="entry name" value="Proton_antipo_M"/>
    <property type="match status" value="1"/>
</dbReference>
<evidence type="ECO:0000313" key="10">
    <source>
        <dbReference type="EMBL" id="NWN91213.1"/>
    </source>
</evidence>
<dbReference type="PRINTS" id="PR01437">
    <property type="entry name" value="NUOXDRDTASE4"/>
</dbReference>